<dbReference type="Proteomes" id="UP000634667">
    <property type="component" value="Unassembled WGS sequence"/>
</dbReference>
<keyword evidence="4" id="KW-1185">Reference proteome</keyword>
<sequence>MSSLKATQLSFANYLRDPNAHPVPEGIASERLQVYRDLFFNNVCGFIDNAFPVLHSLYDKNAWLALQQQFFAEYPCQSPFFLHIAEQFVSFLQQYSLKSVDPVFVAELAHYEWAELYIGSKPNTEPQTIIDPEQLLITPLALSDVAMLAAYPYPVHYISPSYQPEAPGELHRFLIYRDKQDDVIFVTLNHATLLLLHQISEMPGQTLTDVIMAIAPHLPMLTPDQLQLAALPYITQWAAQGALVAAR</sequence>
<dbReference type="InterPro" id="IPR054098">
    <property type="entry name" value="NGO1945-like_C"/>
</dbReference>
<dbReference type="InterPro" id="IPR018640">
    <property type="entry name" value="DUF2063"/>
</dbReference>
<proteinExistence type="predicted"/>
<evidence type="ECO:0000259" key="2">
    <source>
        <dbReference type="Pfam" id="PF22106"/>
    </source>
</evidence>
<reference evidence="4" key="1">
    <citation type="journal article" date="2019" name="Int. J. Syst. Evol. Microbiol.">
        <title>The Global Catalogue of Microorganisms (GCM) 10K type strain sequencing project: providing services to taxonomists for standard genome sequencing and annotation.</title>
        <authorList>
            <consortium name="The Broad Institute Genomics Platform"/>
            <consortium name="The Broad Institute Genome Sequencing Center for Infectious Disease"/>
            <person name="Wu L."/>
            <person name="Ma J."/>
        </authorList>
    </citation>
    <scope>NUCLEOTIDE SEQUENCE [LARGE SCALE GENOMIC DNA]</scope>
    <source>
        <strain evidence="4">KCTC 23723</strain>
    </source>
</reference>
<evidence type="ECO:0000313" key="3">
    <source>
        <dbReference type="EMBL" id="GGW53778.1"/>
    </source>
</evidence>
<dbReference type="Pfam" id="PF09836">
    <property type="entry name" value="DUF2063"/>
    <property type="match status" value="1"/>
</dbReference>
<dbReference type="Pfam" id="PF22106">
    <property type="entry name" value="NGO1945_C"/>
    <property type="match status" value="1"/>
</dbReference>
<feature type="domain" description="NGO1945-like C-terminal" evidence="2">
    <location>
        <begin position="143"/>
        <end position="238"/>
    </location>
</feature>
<dbReference type="EMBL" id="BMYR01000002">
    <property type="protein sequence ID" value="GGW53778.1"/>
    <property type="molecule type" value="Genomic_DNA"/>
</dbReference>
<dbReference type="RefSeq" id="WP_189480645.1">
    <property type="nucleotide sequence ID" value="NZ_BMYR01000002.1"/>
</dbReference>
<gene>
    <name evidence="3" type="ORF">GCM10008111_07490</name>
</gene>
<comment type="caution">
    <text evidence="3">The sequence shown here is derived from an EMBL/GenBank/DDBJ whole genome shotgun (WGS) entry which is preliminary data.</text>
</comment>
<organism evidence="3 4">
    <name type="scientific">Alishewanella tabrizica</name>
    <dbReference type="NCBI Taxonomy" id="671278"/>
    <lineage>
        <taxon>Bacteria</taxon>
        <taxon>Pseudomonadati</taxon>
        <taxon>Pseudomonadota</taxon>
        <taxon>Gammaproteobacteria</taxon>
        <taxon>Alteromonadales</taxon>
        <taxon>Alteromonadaceae</taxon>
        <taxon>Alishewanella</taxon>
    </lineage>
</organism>
<dbReference type="Gene3D" id="1.10.150.690">
    <property type="entry name" value="DUF2063"/>
    <property type="match status" value="1"/>
</dbReference>
<evidence type="ECO:0000313" key="4">
    <source>
        <dbReference type="Proteomes" id="UP000634667"/>
    </source>
</evidence>
<protein>
    <submittedName>
        <fullName evidence="3">DUF2063 domain-containing protein</fullName>
    </submittedName>
</protein>
<dbReference type="InterPro" id="IPR044922">
    <property type="entry name" value="DUF2063_N_sf"/>
</dbReference>
<accession>A0ABQ2WFJ2</accession>
<dbReference type="Gene3D" id="3.90.930.50">
    <property type="match status" value="1"/>
</dbReference>
<name>A0ABQ2WFJ2_9ALTE</name>
<feature type="domain" description="Putative DNA-binding" evidence="1">
    <location>
        <begin position="7"/>
        <end position="92"/>
    </location>
</feature>
<evidence type="ECO:0000259" key="1">
    <source>
        <dbReference type="Pfam" id="PF09836"/>
    </source>
</evidence>